<dbReference type="OrthoDB" id="5768907at2"/>
<evidence type="ECO:0000256" key="2">
    <source>
        <dbReference type="ARBA" id="ARBA00022448"/>
    </source>
</evidence>
<dbReference type="SUPFAM" id="SSF89392">
    <property type="entry name" value="Prokaryotic lipoproteins and lipoprotein localization factors"/>
    <property type="match status" value="1"/>
</dbReference>
<comment type="subunit">
    <text evidence="1">Monomer.</text>
</comment>
<dbReference type="InterPro" id="IPR004564">
    <property type="entry name" value="OM_lipoprot_carrier_LolA-like"/>
</dbReference>
<keyword evidence="7" id="KW-1185">Reference proteome</keyword>
<proteinExistence type="predicted"/>
<dbReference type="EMBL" id="PIQC01000004">
    <property type="protein sequence ID" value="RUO69539.1"/>
    <property type="molecule type" value="Genomic_DNA"/>
</dbReference>
<dbReference type="RefSeq" id="WP_126781356.1">
    <property type="nucleotide sequence ID" value="NZ_PIQC01000004.1"/>
</dbReference>
<dbReference type="Pfam" id="PF03548">
    <property type="entry name" value="LolA"/>
    <property type="match status" value="1"/>
</dbReference>
<dbReference type="CDD" id="cd16325">
    <property type="entry name" value="LolA"/>
    <property type="match status" value="1"/>
</dbReference>
<feature type="chain" id="PRO_5018990299" evidence="5">
    <location>
        <begin position="20"/>
        <end position="176"/>
    </location>
</feature>
<dbReference type="AlphaFoldDB" id="A0A432Z049"/>
<evidence type="ECO:0000256" key="3">
    <source>
        <dbReference type="ARBA" id="ARBA00022729"/>
    </source>
</evidence>
<dbReference type="Gene3D" id="2.50.20.10">
    <property type="entry name" value="Lipoprotein localisation LolA/LolB/LppX"/>
    <property type="match status" value="1"/>
</dbReference>
<feature type="signal peptide" evidence="5">
    <location>
        <begin position="1"/>
        <end position="19"/>
    </location>
</feature>
<keyword evidence="6" id="KW-0449">Lipoprotein</keyword>
<organism evidence="6 7">
    <name type="scientific">Idiomarina ramblicola</name>
    <dbReference type="NCBI Taxonomy" id="263724"/>
    <lineage>
        <taxon>Bacteria</taxon>
        <taxon>Pseudomonadati</taxon>
        <taxon>Pseudomonadota</taxon>
        <taxon>Gammaproteobacteria</taxon>
        <taxon>Alteromonadales</taxon>
        <taxon>Idiomarinaceae</taxon>
        <taxon>Idiomarina</taxon>
    </lineage>
</organism>
<dbReference type="InterPro" id="IPR029046">
    <property type="entry name" value="LolA/LolB/LppX"/>
</dbReference>
<keyword evidence="4" id="KW-0653">Protein transport</keyword>
<evidence type="ECO:0000256" key="1">
    <source>
        <dbReference type="ARBA" id="ARBA00011245"/>
    </source>
</evidence>
<evidence type="ECO:0000313" key="7">
    <source>
        <dbReference type="Proteomes" id="UP000288058"/>
    </source>
</evidence>
<dbReference type="GO" id="GO:0015031">
    <property type="term" value="P:protein transport"/>
    <property type="evidence" value="ECO:0007669"/>
    <property type="project" value="UniProtKB-KW"/>
</dbReference>
<accession>A0A432Z049</accession>
<name>A0A432Z049_9GAMM</name>
<protein>
    <submittedName>
        <fullName evidence="6">LolA family outer membrane lipoprotein-sorting protein</fullName>
    </submittedName>
</protein>
<evidence type="ECO:0000313" key="6">
    <source>
        <dbReference type="EMBL" id="RUO69539.1"/>
    </source>
</evidence>
<evidence type="ECO:0000256" key="4">
    <source>
        <dbReference type="ARBA" id="ARBA00022927"/>
    </source>
</evidence>
<dbReference type="Proteomes" id="UP000288058">
    <property type="component" value="Unassembled WGS sequence"/>
</dbReference>
<evidence type="ECO:0000256" key="5">
    <source>
        <dbReference type="SAM" id="SignalP"/>
    </source>
</evidence>
<keyword evidence="3 5" id="KW-0732">Signal</keyword>
<reference evidence="7" key="1">
    <citation type="journal article" date="2018" name="Front. Microbiol.">
        <title>Genome-Based Analysis Reveals the Taxonomy and Diversity of the Family Idiomarinaceae.</title>
        <authorList>
            <person name="Liu Y."/>
            <person name="Lai Q."/>
            <person name="Shao Z."/>
        </authorList>
    </citation>
    <scope>NUCLEOTIDE SEQUENCE [LARGE SCALE GENOMIC DNA]</scope>
    <source>
        <strain evidence="7">R22</strain>
    </source>
</reference>
<keyword evidence="2" id="KW-0813">Transport</keyword>
<comment type="caution">
    <text evidence="6">The sequence shown here is derived from an EMBL/GenBank/DDBJ whole genome shotgun (WGS) entry which is preliminary data.</text>
</comment>
<gene>
    <name evidence="6" type="ORF">CWI78_06355</name>
</gene>
<sequence length="176" mass="19312">MMRLLVATVFFMVSAVTSAEDDNSLKALSALEKQSEPLPLSLDFHQKKQLSGLPRPLVSSGQLDISTDEIVWTTEQPQQQQLIINRQGIFEQGSEGSVSGSDTIAQLLLAILQQDKAVLKQQFRLSVEEGCVMMVPKGDALASVIEKIHSCGANSVELVELFEQNGNTTRIELSKR</sequence>